<organism evidence="3 4">
    <name type="scientific">Streptomyces fildesensis</name>
    <dbReference type="NCBI Taxonomy" id="375757"/>
    <lineage>
        <taxon>Bacteria</taxon>
        <taxon>Bacillati</taxon>
        <taxon>Actinomycetota</taxon>
        <taxon>Actinomycetes</taxon>
        <taxon>Kitasatosporales</taxon>
        <taxon>Streptomycetaceae</taxon>
        <taxon>Streptomyces</taxon>
    </lineage>
</organism>
<keyword evidence="4" id="KW-1185">Reference proteome</keyword>
<dbReference type="Gene3D" id="1.20.120.450">
    <property type="entry name" value="dinb family like domain"/>
    <property type="match status" value="1"/>
</dbReference>
<dbReference type="InterPro" id="IPR034660">
    <property type="entry name" value="DinB/YfiT-like"/>
</dbReference>
<evidence type="ECO:0000313" key="4">
    <source>
        <dbReference type="Proteomes" id="UP001614394"/>
    </source>
</evidence>
<feature type="domain" description="Mycothiol-dependent maleylpyruvate isomerase metal-binding" evidence="2">
    <location>
        <begin position="13"/>
        <end position="130"/>
    </location>
</feature>
<feature type="compositionally biased region" description="Gly residues" evidence="1">
    <location>
        <begin position="59"/>
        <end position="73"/>
    </location>
</feature>
<accession>A0ABW8C7R0</accession>
<dbReference type="Proteomes" id="UP001614394">
    <property type="component" value="Unassembled WGS sequence"/>
</dbReference>
<gene>
    <name evidence="3" type="ORF">ACIGXA_16595</name>
</gene>
<evidence type="ECO:0000259" key="2">
    <source>
        <dbReference type="Pfam" id="PF11716"/>
    </source>
</evidence>
<dbReference type="NCBIfam" id="TIGR03083">
    <property type="entry name" value="maleylpyruvate isomerase family mycothiol-dependent enzyme"/>
    <property type="match status" value="1"/>
</dbReference>
<dbReference type="Pfam" id="PF11716">
    <property type="entry name" value="MDMPI_N"/>
    <property type="match status" value="1"/>
</dbReference>
<protein>
    <submittedName>
        <fullName evidence="3">TIGR03086 family metal-binding protein</fullName>
    </submittedName>
</protein>
<dbReference type="InterPro" id="IPR017517">
    <property type="entry name" value="Maleyloyr_isom"/>
</dbReference>
<sequence>MTPSAEPVALLSRSLDQAGALVASVTDDQLTLPTPCRAWTVAELVDHLVDGLARSVQRAGGGTPTEGGTGQAAGRGRAEAFSDGSAKLLGVWARADLTGTIELPGMGEVPARFPVDQQITEFAVHAWDLAKALGRPFTLDPEVGETALTWARGALRPEFRGEEGGPEAFGPEVTARPDAPVYDRLAAFFGRDPGRWS</sequence>
<name>A0ABW8C7R0_9ACTN</name>
<dbReference type="InterPro" id="IPR017520">
    <property type="entry name" value="CHP03086"/>
</dbReference>
<feature type="region of interest" description="Disordered" evidence="1">
    <location>
        <begin position="56"/>
        <end position="79"/>
    </location>
</feature>
<dbReference type="InterPro" id="IPR024344">
    <property type="entry name" value="MDMPI_metal-binding"/>
</dbReference>
<reference evidence="3 4" key="1">
    <citation type="submission" date="2024-10" db="EMBL/GenBank/DDBJ databases">
        <title>The Natural Products Discovery Center: Release of the First 8490 Sequenced Strains for Exploring Actinobacteria Biosynthetic Diversity.</title>
        <authorList>
            <person name="Kalkreuter E."/>
            <person name="Kautsar S.A."/>
            <person name="Yang D."/>
            <person name="Bader C.D."/>
            <person name="Teijaro C.N."/>
            <person name="Fluegel L."/>
            <person name="Davis C.M."/>
            <person name="Simpson J.R."/>
            <person name="Lauterbach L."/>
            <person name="Steele A.D."/>
            <person name="Gui C."/>
            <person name="Meng S."/>
            <person name="Li G."/>
            <person name="Viehrig K."/>
            <person name="Ye F."/>
            <person name="Su P."/>
            <person name="Kiefer A.F."/>
            <person name="Nichols A."/>
            <person name="Cepeda A.J."/>
            <person name="Yan W."/>
            <person name="Fan B."/>
            <person name="Jiang Y."/>
            <person name="Adhikari A."/>
            <person name="Zheng C.-J."/>
            <person name="Schuster L."/>
            <person name="Cowan T.M."/>
            <person name="Smanski M.J."/>
            <person name="Chevrette M.G."/>
            <person name="De Carvalho L.P.S."/>
            <person name="Shen B."/>
        </authorList>
    </citation>
    <scope>NUCLEOTIDE SEQUENCE [LARGE SCALE GENOMIC DNA]</scope>
    <source>
        <strain evidence="3 4">NPDC053399</strain>
    </source>
</reference>
<proteinExistence type="predicted"/>
<dbReference type="RefSeq" id="WP_399649379.1">
    <property type="nucleotide sequence ID" value="NZ_JBITYG010000004.1"/>
</dbReference>
<dbReference type="EMBL" id="JBITYG010000004">
    <property type="protein sequence ID" value="MFI9102138.1"/>
    <property type="molecule type" value="Genomic_DNA"/>
</dbReference>
<dbReference type="SUPFAM" id="SSF109854">
    <property type="entry name" value="DinB/YfiT-like putative metalloenzymes"/>
    <property type="match status" value="1"/>
</dbReference>
<comment type="caution">
    <text evidence="3">The sequence shown here is derived from an EMBL/GenBank/DDBJ whole genome shotgun (WGS) entry which is preliminary data.</text>
</comment>
<dbReference type="NCBIfam" id="TIGR03086">
    <property type="entry name" value="TIGR03086 family metal-binding protein"/>
    <property type="match status" value="1"/>
</dbReference>
<evidence type="ECO:0000313" key="3">
    <source>
        <dbReference type="EMBL" id="MFI9102138.1"/>
    </source>
</evidence>
<evidence type="ECO:0000256" key="1">
    <source>
        <dbReference type="SAM" id="MobiDB-lite"/>
    </source>
</evidence>